<dbReference type="Proteomes" id="UP000002051">
    <property type="component" value="Chromosome 2"/>
</dbReference>
<accession>G7IJ09</accession>
<feature type="region of interest" description="Disordered" evidence="1">
    <location>
        <begin position="1"/>
        <end position="24"/>
    </location>
</feature>
<gene>
    <name evidence="2" type="ordered locus">MTR_2g060740</name>
</gene>
<name>G7IJ09_MEDTR</name>
<dbReference type="EMBL" id="CM001218">
    <property type="protein sequence ID" value="AES66030.1"/>
    <property type="molecule type" value="Genomic_DNA"/>
</dbReference>
<evidence type="ECO:0000313" key="3">
    <source>
        <dbReference type="EnsemblPlants" id="AES66030"/>
    </source>
</evidence>
<proteinExistence type="predicted"/>
<reference evidence="2 4" key="2">
    <citation type="journal article" date="2014" name="BMC Genomics">
        <title>An improved genome release (version Mt4.0) for the model legume Medicago truncatula.</title>
        <authorList>
            <person name="Tang H."/>
            <person name="Krishnakumar V."/>
            <person name="Bidwell S."/>
            <person name="Rosen B."/>
            <person name="Chan A."/>
            <person name="Zhou S."/>
            <person name="Gentzbittel L."/>
            <person name="Childs K.L."/>
            <person name="Yandell M."/>
            <person name="Gundlach H."/>
            <person name="Mayer K.F."/>
            <person name="Schwartz D.C."/>
            <person name="Town C.D."/>
        </authorList>
    </citation>
    <scope>GENOME REANNOTATION</scope>
    <source>
        <strain evidence="3 4">cv. Jemalong A17</strain>
    </source>
</reference>
<sequence>MRKWFRVPGLVGPSTDAAGAGAGRQQRGMFHLQGKQIYTCHFFSRDKDVAGETEGDRAGGRGGA</sequence>
<dbReference type="PaxDb" id="3880-AES66030"/>
<organism evidence="2 4">
    <name type="scientific">Medicago truncatula</name>
    <name type="common">Barrel medic</name>
    <name type="synonym">Medicago tribuloides</name>
    <dbReference type="NCBI Taxonomy" id="3880"/>
    <lineage>
        <taxon>Eukaryota</taxon>
        <taxon>Viridiplantae</taxon>
        <taxon>Streptophyta</taxon>
        <taxon>Embryophyta</taxon>
        <taxon>Tracheophyta</taxon>
        <taxon>Spermatophyta</taxon>
        <taxon>Magnoliopsida</taxon>
        <taxon>eudicotyledons</taxon>
        <taxon>Gunneridae</taxon>
        <taxon>Pentapetalae</taxon>
        <taxon>rosids</taxon>
        <taxon>fabids</taxon>
        <taxon>Fabales</taxon>
        <taxon>Fabaceae</taxon>
        <taxon>Papilionoideae</taxon>
        <taxon>50 kb inversion clade</taxon>
        <taxon>NPAAA clade</taxon>
        <taxon>Hologalegina</taxon>
        <taxon>IRL clade</taxon>
        <taxon>Trifolieae</taxon>
        <taxon>Medicago</taxon>
    </lineage>
</organism>
<evidence type="ECO:0000256" key="1">
    <source>
        <dbReference type="SAM" id="MobiDB-lite"/>
    </source>
</evidence>
<reference evidence="3" key="3">
    <citation type="submission" date="2015-04" db="UniProtKB">
        <authorList>
            <consortium name="EnsemblPlants"/>
        </authorList>
    </citation>
    <scope>IDENTIFICATION</scope>
    <source>
        <strain evidence="3">cv. Jemalong A17</strain>
    </source>
</reference>
<evidence type="ECO:0000313" key="4">
    <source>
        <dbReference type="Proteomes" id="UP000002051"/>
    </source>
</evidence>
<dbReference type="EnsemblPlants" id="AES66030">
    <property type="protein sequence ID" value="AES66030"/>
    <property type="gene ID" value="MTR_2g060740"/>
</dbReference>
<keyword evidence="4" id="KW-1185">Reference proteome</keyword>
<protein>
    <submittedName>
        <fullName evidence="2 3">Uncharacterized protein</fullName>
    </submittedName>
</protein>
<dbReference type="HOGENOM" id="CLU_2870973_0_0_1"/>
<dbReference type="AlphaFoldDB" id="G7IJ09"/>
<reference evidence="2 4" key="1">
    <citation type="journal article" date="2011" name="Nature">
        <title>The Medicago genome provides insight into the evolution of rhizobial symbioses.</title>
        <authorList>
            <person name="Young N.D."/>
            <person name="Debelle F."/>
            <person name="Oldroyd G.E."/>
            <person name="Geurts R."/>
            <person name="Cannon S.B."/>
            <person name="Udvardi M.K."/>
            <person name="Benedito V.A."/>
            <person name="Mayer K.F."/>
            <person name="Gouzy J."/>
            <person name="Schoof H."/>
            <person name="Van de Peer Y."/>
            <person name="Proost S."/>
            <person name="Cook D.R."/>
            <person name="Meyers B.C."/>
            <person name="Spannagl M."/>
            <person name="Cheung F."/>
            <person name="De Mita S."/>
            <person name="Krishnakumar V."/>
            <person name="Gundlach H."/>
            <person name="Zhou S."/>
            <person name="Mudge J."/>
            <person name="Bharti A.K."/>
            <person name="Murray J.D."/>
            <person name="Naoumkina M.A."/>
            <person name="Rosen B."/>
            <person name="Silverstein K.A."/>
            <person name="Tang H."/>
            <person name="Rombauts S."/>
            <person name="Zhao P.X."/>
            <person name="Zhou P."/>
            <person name="Barbe V."/>
            <person name="Bardou P."/>
            <person name="Bechner M."/>
            <person name="Bellec A."/>
            <person name="Berger A."/>
            <person name="Berges H."/>
            <person name="Bidwell S."/>
            <person name="Bisseling T."/>
            <person name="Choisne N."/>
            <person name="Couloux A."/>
            <person name="Denny R."/>
            <person name="Deshpande S."/>
            <person name="Dai X."/>
            <person name="Doyle J.J."/>
            <person name="Dudez A.M."/>
            <person name="Farmer A.D."/>
            <person name="Fouteau S."/>
            <person name="Franken C."/>
            <person name="Gibelin C."/>
            <person name="Gish J."/>
            <person name="Goldstein S."/>
            <person name="Gonzalez A.J."/>
            <person name="Green P.J."/>
            <person name="Hallab A."/>
            <person name="Hartog M."/>
            <person name="Hua A."/>
            <person name="Humphray S.J."/>
            <person name="Jeong D.H."/>
            <person name="Jing Y."/>
            <person name="Jocker A."/>
            <person name="Kenton S.M."/>
            <person name="Kim D.J."/>
            <person name="Klee K."/>
            <person name="Lai H."/>
            <person name="Lang C."/>
            <person name="Lin S."/>
            <person name="Macmil S.L."/>
            <person name="Magdelenat G."/>
            <person name="Matthews L."/>
            <person name="McCorrison J."/>
            <person name="Monaghan E.L."/>
            <person name="Mun J.H."/>
            <person name="Najar F.Z."/>
            <person name="Nicholson C."/>
            <person name="Noirot C."/>
            <person name="O'Bleness M."/>
            <person name="Paule C.R."/>
            <person name="Poulain J."/>
            <person name="Prion F."/>
            <person name="Qin B."/>
            <person name="Qu C."/>
            <person name="Retzel E.F."/>
            <person name="Riddle C."/>
            <person name="Sallet E."/>
            <person name="Samain S."/>
            <person name="Samson N."/>
            <person name="Sanders I."/>
            <person name="Saurat O."/>
            <person name="Scarpelli C."/>
            <person name="Schiex T."/>
            <person name="Segurens B."/>
            <person name="Severin A.J."/>
            <person name="Sherrier D.J."/>
            <person name="Shi R."/>
            <person name="Sims S."/>
            <person name="Singer S.R."/>
            <person name="Sinharoy S."/>
            <person name="Sterck L."/>
            <person name="Viollet A."/>
            <person name="Wang B.B."/>
            <person name="Wang K."/>
            <person name="Wang M."/>
            <person name="Wang X."/>
            <person name="Warfsmann J."/>
            <person name="Weissenbach J."/>
            <person name="White D.D."/>
            <person name="White J.D."/>
            <person name="Wiley G.B."/>
            <person name="Wincker P."/>
            <person name="Xing Y."/>
            <person name="Yang L."/>
            <person name="Yao Z."/>
            <person name="Ying F."/>
            <person name="Zhai J."/>
            <person name="Zhou L."/>
            <person name="Zuber A."/>
            <person name="Denarie J."/>
            <person name="Dixon R.A."/>
            <person name="May G.D."/>
            <person name="Schwartz D.C."/>
            <person name="Rogers J."/>
            <person name="Quetier F."/>
            <person name="Town C.D."/>
            <person name="Roe B.A."/>
        </authorList>
    </citation>
    <scope>NUCLEOTIDE SEQUENCE [LARGE SCALE GENOMIC DNA]</scope>
    <source>
        <strain evidence="2">A17</strain>
        <strain evidence="3 4">cv. Jemalong A17</strain>
    </source>
</reference>
<evidence type="ECO:0000313" key="2">
    <source>
        <dbReference type="EMBL" id="AES66030.1"/>
    </source>
</evidence>